<keyword evidence="2" id="KW-1185">Reference proteome</keyword>
<comment type="caution">
    <text evidence="1">The sequence shown here is derived from an EMBL/GenBank/DDBJ whole genome shotgun (WGS) entry which is preliminary data.</text>
</comment>
<proteinExistence type="predicted"/>
<reference evidence="1 2" key="1">
    <citation type="journal article" date="2021" name="Nat. Commun.">
        <title>Genetic determinants of endophytism in the Arabidopsis root mycobiome.</title>
        <authorList>
            <person name="Mesny F."/>
            <person name="Miyauchi S."/>
            <person name="Thiergart T."/>
            <person name="Pickel B."/>
            <person name="Atanasova L."/>
            <person name="Karlsson M."/>
            <person name="Huettel B."/>
            <person name="Barry K.W."/>
            <person name="Haridas S."/>
            <person name="Chen C."/>
            <person name="Bauer D."/>
            <person name="Andreopoulos W."/>
            <person name="Pangilinan J."/>
            <person name="LaButti K."/>
            <person name="Riley R."/>
            <person name="Lipzen A."/>
            <person name="Clum A."/>
            <person name="Drula E."/>
            <person name="Henrissat B."/>
            <person name="Kohler A."/>
            <person name="Grigoriev I.V."/>
            <person name="Martin F.M."/>
            <person name="Hacquard S."/>
        </authorList>
    </citation>
    <scope>NUCLEOTIDE SEQUENCE [LARGE SCALE GENOMIC DNA]</scope>
    <source>
        <strain evidence="1 2">MPI-SDFR-AT-0079</strain>
    </source>
</reference>
<gene>
    <name evidence="1" type="ORF">F5144DRAFT_43710</name>
</gene>
<dbReference type="Proteomes" id="UP000724584">
    <property type="component" value="Unassembled WGS sequence"/>
</dbReference>
<dbReference type="EMBL" id="JAGIZQ010000001">
    <property type="protein sequence ID" value="KAH6650395.1"/>
    <property type="molecule type" value="Genomic_DNA"/>
</dbReference>
<organism evidence="1 2">
    <name type="scientific">Chaetomium tenue</name>
    <dbReference type="NCBI Taxonomy" id="1854479"/>
    <lineage>
        <taxon>Eukaryota</taxon>
        <taxon>Fungi</taxon>
        <taxon>Dikarya</taxon>
        <taxon>Ascomycota</taxon>
        <taxon>Pezizomycotina</taxon>
        <taxon>Sordariomycetes</taxon>
        <taxon>Sordariomycetidae</taxon>
        <taxon>Sordariales</taxon>
        <taxon>Chaetomiaceae</taxon>
        <taxon>Chaetomium</taxon>
    </lineage>
</organism>
<evidence type="ECO:0000313" key="1">
    <source>
        <dbReference type="EMBL" id="KAH6650395.1"/>
    </source>
</evidence>
<evidence type="ECO:0000313" key="2">
    <source>
        <dbReference type="Proteomes" id="UP000724584"/>
    </source>
</evidence>
<accession>A0ACB7PQ05</accession>
<name>A0ACB7PQ05_9PEZI</name>
<sequence length="203" mass="22655">MLIVHFSGSAKSSQAGLQREGPQKRKSKTFPRSQDIELVVRCRPNIEPLVVESFLFAVCTVLCVLPPAVHANQSSSRQLGRTPKRPAVHHFPRLACPSSAASGSCRSLRRPDWTGEPTMHQASRNKSRCRPAEERRAWHPWLGAWARSPGPTPPDLARSCLFLIKVHYHARLVSDQAPGAAPPFLILYQVYLPCVFALHQRNT</sequence>
<protein>
    <submittedName>
        <fullName evidence="1">Uncharacterized protein</fullName>
    </submittedName>
</protein>